<keyword evidence="6" id="KW-1133">Transmembrane helix</keyword>
<name>A0AAD2HTD9_9AGAR</name>
<keyword evidence="8" id="KW-1185">Reference proteome</keyword>
<evidence type="ECO:0000256" key="6">
    <source>
        <dbReference type="SAM" id="Phobius"/>
    </source>
</evidence>
<dbReference type="PROSITE" id="PS00379">
    <property type="entry name" value="CDP_ALCOHOL_P_TRANSF"/>
    <property type="match status" value="1"/>
</dbReference>
<organism evidence="7 8">
    <name type="scientific">Mycena citricolor</name>
    <dbReference type="NCBI Taxonomy" id="2018698"/>
    <lineage>
        <taxon>Eukaryota</taxon>
        <taxon>Fungi</taxon>
        <taxon>Dikarya</taxon>
        <taxon>Basidiomycota</taxon>
        <taxon>Agaricomycotina</taxon>
        <taxon>Agaricomycetes</taxon>
        <taxon>Agaricomycetidae</taxon>
        <taxon>Agaricales</taxon>
        <taxon>Marasmiineae</taxon>
        <taxon>Mycenaceae</taxon>
        <taxon>Mycena</taxon>
    </lineage>
</organism>
<keyword evidence="4 6" id="KW-0472">Membrane</keyword>
<accession>A0AAD2HTD9</accession>
<protein>
    <recommendedName>
        <fullName evidence="9">Choline/ethanolaminephosphotransferase</fullName>
    </recommendedName>
</protein>
<dbReference type="InterPro" id="IPR000462">
    <property type="entry name" value="CDP-OH_P_trans"/>
</dbReference>
<dbReference type="Pfam" id="PF01066">
    <property type="entry name" value="CDP-OH_P_transf"/>
    <property type="match status" value="1"/>
</dbReference>
<keyword evidence="3 5" id="KW-0808">Transferase</keyword>
<comment type="subcellular location">
    <subcellularLocation>
        <location evidence="1">Membrane</location>
    </subcellularLocation>
</comment>
<dbReference type="AlphaFoldDB" id="A0AAD2HTD9"/>
<gene>
    <name evidence="7" type="ORF">MYCIT1_LOCUS30935</name>
</gene>
<feature type="transmembrane region" description="Helical" evidence="6">
    <location>
        <begin position="299"/>
        <end position="319"/>
    </location>
</feature>
<dbReference type="GO" id="GO:0016020">
    <property type="term" value="C:membrane"/>
    <property type="evidence" value="ECO:0007669"/>
    <property type="project" value="UniProtKB-SubCell"/>
</dbReference>
<dbReference type="PANTHER" id="PTHR10414">
    <property type="entry name" value="ETHANOLAMINEPHOSPHOTRANSFERASE"/>
    <property type="match status" value="1"/>
</dbReference>
<evidence type="ECO:0000256" key="1">
    <source>
        <dbReference type="ARBA" id="ARBA00004370"/>
    </source>
</evidence>
<comment type="similarity">
    <text evidence="2 5">Belongs to the CDP-alcohol phosphatidyltransferase class-I family.</text>
</comment>
<feature type="transmembrane region" description="Helical" evidence="6">
    <location>
        <begin position="362"/>
        <end position="379"/>
    </location>
</feature>
<evidence type="ECO:0000256" key="2">
    <source>
        <dbReference type="ARBA" id="ARBA00010441"/>
    </source>
</evidence>
<feature type="non-terminal residue" evidence="7">
    <location>
        <position position="1"/>
    </location>
</feature>
<dbReference type="InterPro" id="IPR014472">
    <property type="entry name" value="CHOPT"/>
</dbReference>
<dbReference type="EMBL" id="CAVNYO010000440">
    <property type="protein sequence ID" value="CAK5280443.1"/>
    <property type="molecule type" value="Genomic_DNA"/>
</dbReference>
<dbReference type="GO" id="GO:0016780">
    <property type="term" value="F:phosphotransferase activity, for other substituted phosphate groups"/>
    <property type="evidence" value="ECO:0007669"/>
    <property type="project" value="InterPro"/>
</dbReference>
<evidence type="ECO:0000256" key="5">
    <source>
        <dbReference type="RuleBase" id="RU003750"/>
    </source>
</evidence>
<reference evidence="7" key="1">
    <citation type="submission" date="2023-11" db="EMBL/GenBank/DDBJ databases">
        <authorList>
            <person name="De Vega J J."/>
            <person name="De Vega J J."/>
        </authorList>
    </citation>
    <scope>NUCLEOTIDE SEQUENCE</scope>
</reference>
<evidence type="ECO:0000256" key="3">
    <source>
        <dbReference type="ARBA" id="ARBA00022679"/>
    </source>
</evidence>
<dbReference type="InterPro" id="IPR048254">
    <property type="entry name" value="CDP_ALCOHOL_P_TRANSF_CS"/>
</dbReference>
<dbReference type="Gene3D" id="1.20.120.1760">
    <property type="match status" value="1"/>
</dbReference>
<sequence length="505" mass="56561">VSVFPDNGHVLPSILVVVVKVEWTRAIAALTNAIRSGPVALFLFACHCTTRGMGYIAKDALENLRKYAYKGVDKCVAFVTVRPESVLDLVRHPMASIRRTQHCKFVFPSFYNRLTRGAQITLSGLSLVFINFATVLYFDPLYLTEKDGVYLPRWVYFSCAIGLFLYQTFDAIDGKQARRTGMAGPLGEMFDHGCDAMNTTLEAILTCQALNLGRSWWTVASQMATLANFYLTTWEEYHTGQLYLGVFSGPVEGILMIVAIFLISGTFGPAVWDQGLLTVLRLQDLPQLKGVPNLPLNEAFMVFGAVGLIFNILTSYGNVHQAMKEKKQSTFRALLRLFPFVISAGIQVFWLSHPRSDRSAIINSPLFVPFLCAWGLQFAHQVGKMILAHVTKTDFPAWDWIWVWSFAAAVDANLPRLIGRQPPAAANVPEKHRIRSVVHASHLLHRVCALLHAGYLRHHELHGDRLLHCTQKGRGRGVAGYRAWPHLSGEEEGMSERERELLAYS</sequence>
<evidence type="ECO:0008006" key="9">
    <source>
        <dbReference type="Google" id="ProtNLM"/>
    </source>
</evidence>
<comment type="caution">
    <text evidence="7">The sequence shown here is derived from an EMBL/GenBank/DDBJ whole genome shotgun (WGS) entry which is preliminary data.</text>
</comment>
<dbReference type="GO" id="GO:0008654">
    <property type="term" value="P:phospholipid biosynthetic process"/>
    <property type="evidence" value="ECO:0007669"/>
    <property type="project" value="InterPro"/>
</dbReference>
<feature type="transmembrane region" description="Helical" evidence="6">
    <location>
        <begin position="253"/>
        <end position="272"/>
    </location>
</feature>
<keyword evidence="6" id="KW-0812">Transmembrane</keyword>
<proteinExistence type="inferred from homology"/>
<dbReference type="InterPro" id="IPR043130">
    <property type="entry name" value="CDP-OH_PTrfase_TM_dom"/>
</dbReference>
<evidence type="ECO:0000313" key="8">
    <source>
        <dbReference type="Proteomes" id="UP001295794"/>
    </source>
</evidence>
<feature type="transmembrane region" description="Helical" evidence="6">
    <location>
        <begin position="120"/>
        <end position="138"/>
    </location>
</feature>
<evidence type="ECO:0000256" key="4">
    <source>
        <dbReference type="ARBA" id="ARBA00023136"/>
    </source>
</evidence>
<dbReference type="Proteomes" id="UP001295794">
    <property type="component" value="Unassembled WGS sequence"/>
</dbReference>
<dbReference type="PANTHER" id="PTHR10414:SF37">
    <property type="entry name" value="BB IN A BOXCAR, ISOFORM C"/>
    <property type="match status" value="1"/>
</dbReference>
<feature type="transmembrane region" description="Helical" evidence="6">
    <location>
        <begin position="150"/>
        <end position="169"/>
    </location>
</feature>
<evidence type="ECO:0000313" key="7">
    <source>
        <dbReference type="EMBL" id="CAK5280443.1"/>
    </source>
</evidence>
<feature type="transmembrane region" description="Helical" evidence="6">
    <location>
        <begin position="331"/>
        <end position="350"/>
    </location>
</feature>